<dbReference type="Proteomes" id="UP000887565">
    <property type="component" value="Unplaced"/>
</dbReference>
<dbReference type="WBParaSite" id="nRc.2.0.1.t31933-RA">
    <property type="protein sequence ID" value="nRc.2.0.1.t31933-RA"/>
    <property type="gene ID" value="nRc.2.0.1.g31933"/>
</dbReference>
<evidence type="ECO:0000313" key="1">
    <source>
        <dbReference type="Proteomes" id="UP000887565"/>
    </source>
</evidence>
<name>A0A915K296_ROMCU</name>
<accession>A0A915K296</accession>
<sequence>MMEQFLVENVERTDKESTNNGPADVEYFTKYYYRMQKMQLYLFRTQVLLISYA</sequence>
<proteinExistence type="predicted"/>
<dbReference type="AlphaFoldDB" id="A0A915K296"/>
<protein>
    <submittedName>
        <fullName evidence="2">Uncharacterized protein</fullName>
    </submittedName>
</protein>
<evidence type="ECO:0000313" key="2">
    <source>
        <dbReference type="WBParaSite" id="nRc.2.0.1.t31933-RA"/>
    </source>
</evidence>
<reference evidence="2" key="1">
    <citation type="submission" date="2022-11" db="UniProtKB">
        <authorList>
            <consortium name="WormBaseParasite"/>
        </authorList>
    </citation>
    <scope>IDENTIFICATION</scope>
</reference>
<keyword evidence="1" id="KW-1185">Reference proteome</keyword>
<organism evidence="1 2">
    <name type="scientific">Romanomermis culicivorax</name>
    <name type="common">Nematode worm</name>
    <dbReference type="NCBI Taxonomy" id="13658"/>
    <lineage>
        <taxon>Eukaryota</taxon>
        <taxon>Metazoa</taxon>
        <taxon>Ecdysozoa</taxon>
        <taxon>Nematoda</taxon>
        <taxon>Enoplea</taxon>
        <taxon>Dorylaimia</taxon>
        <taxon>Mermithida</taxon>
        <taxon>Mermithoidea</taxon>
        <taxon>Mermithidae</taxon>
        <taxon>Romanomermis</taxon>
    </lineage>
</organism>